<dbReference type="EMBL" id="FNBC01000011">
    <property type="protein sequence ID" value="SDE80690.1"/>
    <property type="molecule type" value="Genomic_DNA"/>
</dbReference>
<dbReference type="STRING" id="482827.SAMN04488243_11135"/>
<name>A0A1G7FXW7_9DEIN</name>
<dbReference type="AlphaFoldDB" id="A0A1G7FXW7"/>
<dbReference type="Proteomes" id="UP000199446">
    <property type="component" value="Unassembled WGS sequence"/>
</dbReference>
<accession>A0A1G7FXW7</accession>
<reference evidence="2" key="1">
    <citation type="submission" date="2016-10" db="EMBL/GenBank/DDBJ databases">
        <authorList>
            <person name="Varghese N."/>
            <person name="Submissions S."/>
        </authorList>
    </citation>
    <scope>NUCLEOTIDE SEQUENCE [LARGE SCALE GENOMIC DNA]</scope>
    <source>
        <strain evidence="2">CGMCC 1.6992</strain>
    </source>
</reference>
<gene>
    <name evidence="1" type="ORF">SAMN04488243_11135</name>
</gene>
<evidence type="ECO:0000313" key="2">
    <source>
        <dbReference type="Proteomes" id="UP000199446"/>
    </source>
</evidence>
<dbReference type="OrthoDB" id="9809695at2"/>
<evidence type="ECO:0000313" key="1">
    <source>
        <dbReference type="EMBL" id="SDE80690.1"/>
    </source>
</evidence>
<dbReference type="Gene3D" id="3.30.70.100">
    <property type="match status" value="1"/>
</dbReference>
<dbReference type="InterPro" id="IPR011008">
    <property type="entry name" value="Dimeric_a/b-barrel"/>
</dbReference>
<sequence>MGPMKVQMRRYTLKEGAKEAFQRVFLETIVPLRQALGFRVLGAYWLSEREFLWFVAHEAFEEAEKAYYAHPERQKVDPRAYLEAIETRFVERLL</sequence>
<dbReference type="RefSeq" id="WP_093006660.1">
    <property type="nucleotide sequence ID" value="NZ_FNBC01000011.1"/>
</dbReference>
<dbReference type="SUPFAM" id="SSF54909">
    <property type="entry name" value="Dimeric alpha+beta barrel"/>
    <property type="match status" value="1"/>
</dbReference>
<protein>
    <submittedName>
        <fullName evidence="1">NIPSNAP protein</fullName>
    </submittedName>
</protein>
<keyword evidence="2" id="KW-1185">Reference proteome</keyword>
<organism evidence="1 2">
    <name type="scientific">Thermus arciformis</name>
    <dbReference type="NCBI Taxonomy" id="482827"/>
    <lineage>
        <taxon>Bacteria</taxon>
        <taxon>Thermotogati</taxon>
        <taxon>Deinococcota</taxon>
        <taxon>Deinococci</taxon>
        <taxon>Thermales</taxon>
        <taxon>Thermaceae</taxon>
        <taxon>Thermus</taxon>
    </lineage>
</organism>
<proteinExistence type="predicted"/>